<keyword evidence="2" id="KW-1185">Reference proteome</keyword>
<dbReference type="Proteomes" id="UP000322234">
    <property type="component" value="Unassembled WGS sequence"/>
</dbReference>
<name>A0A6B0RXJ3_9CETA</name>
<evidence type="ECO:0000313" key="2">
    <source>
        <dbReference type="Proteomes" id="UP000322234"/>
    </source>
</evidence>
<proteinExistence type="predicted"/>
<dbReference type="AlphaFoldDB" id="A0A6B0RXJ3"/>
<comment type="caution">
    <text evidence="1">The sequence shown here is derived from an EMBL/GenBank/DDBJ whole genome shotgun (WGS) entry which is preliminary data.</text>
</comment>
<evidence type="ECO:0000313" key="1">
    <source>
        <dbReference type="EMBL" id="MXQ92586.1"/>
    </source>
</evidence>
<gene>
    <name evidence="1" type="ORF">E5288_WYG005725</name>
</gene>
<dbReference type="EMBL" id="VBQZ03000084">
    <property type="protein sequence ID" value="MXQ92586.1"/>
    <property type="molecule type" value="Genomic_DNA"/>
</dbReference>
<organism evidence="1 2">
    <name type="scientific">Bos mutus</name>
    <name type="common">wild yak</name>
    <dbReference type="NCBI Taxonomy" id="72004"/>
    <lineage>
        <taxon>Eukaryota</taxon>
        <taxon>Metazoa</taxon>
        <taxon>Chordata</taxon>
        <taxon>Craniata</taxon>
        <taxon>Vertebrata</taxon>
        <taxon>Euteleostomi</taxon>
        <taxon>Mammalia</taxon>
        <taxon>Eutheria</taxon>
        <taxon>Laurasiatheria</taxon>
        <taxon>Artiodactyla</taxon>
        <taxon>Ruminantia</taxon>
        <taxon>Pecora</taxon>
        <taxon>Bovidae</taxon>
        <taxon>Bovinae</taxon>
        <taxon>Bos</taxon>
    </lineage>
</organism>
<sequence length="146" mass="16065">MIKKQQFAGVLGQTVKIQSRIYMRNKRRVQFQQPVGMASYSQVNRCPLSFTIPEQPSATQTLRNNQGATQVPFGEFGHLIFQLQSAESEEAGSRAEEAVMQYPSDTSGTPCELEGVGDVRMGVSPVHMFKDGLAASGSSDMQQVYN</sequence>
<accession>A0A6B0RXJ3</accession>
<protein>
    <submittedName>
        <fullName evidence="1">Uncharacterized protein</fullName>
    </submittedName>
</protein>
<reference evidence="1" key="1">
    <citation type="submission" date="2019-10" db="EMBL/GenBank/DDBJ databases">
        <title>The sequence and de novo assembly of the wild yak genome.</title>
        <authorList>
            <person name="Liu Y."/>
        </authorList>
    </citation>
    <scope>NUCLEOTIDE SEQUENCE [LARGE SCALE GENOMIC DNA]</scope>
    <source>
        <strain evidence="1">WY2019</strain>
    </source>
</reference>